<evidence type="ECO:0000259" key="2">
    <source>
        <dbReference type="Pfam" id="PF02120"/>
    </source>
</evidence>
<dbReference type="Proteomes" id="UP000006691">
    <property type="component" value="Chromosome"/>
</dbReference>
<keyword evidence="3" id="KW-0282">Flagellum</keyword>
<evidence type="ECO:0000313" key="3">
    <source>
        <dbReference type="EMBL" id="BAK17414.1"/>
    </source>
</evidence>
<feature type="compositionally biased region" description="Low complexity" evidence="1">
    <location>
        <begin position="280"/>
        <end position="296"/>
    </location>
</feature>
<organism evidence="3 4">
    <name type="scientific">Solibacillus silvestris (strain StLB046)</name>
    <name type="common">Bacillus silvestris</name>
    <dbReference type="NCBI Taxonomy" id="1002809"/>
    <lineage>
        <taxon>Bacteria</taxon>
        <taxon>Bacillati</taxon>
        <taxon>Bacillota</taxon>
        <taxon>Bacilli</taxon>
        <taxon>Bacillales</taxon>
        <taxon>Caryophanaceae</taxon>
        <taxon>Solibacillus</taxon>
    </lineage>
</organism>
<reference evidence="3 4" key="2">
    <citation type="journal article" date="2012" name="J. Biosci. Bioeng.">
        <title>Complete genome sequence and characterization of the N-acylhomoserine lactone-degrading gene of the potato leaf-associated Solibacillus silvestris.</title>
        <authorList>
            <person name="Morohoshi T."/>
            <person name="Tominaga Y."/>
            <person name="Someya N."/>
            <person name="Ikeda T."/>
        </authorList>
    </citation>
    <scope>NUCLEOTIDE SEQUENCE [LARGE SCALE GENOMIC DNA]</scope>
    <source>
        <strain evidence="3 4">StLB046</strain>
    </source>
</reference>
<feature type="domain" description="Flagellar hook-length control protein-like C-terminal" evidence="2">
    <location>
        <begin position="346"/>
        <end position="422"/>
    </location>
</feature>
<feature type="compositionally biased region" description="Polar residues" evidence="1">
    <location>
        <begin position="258"/>
        <end position="279"/>
    </location>
</feature>
<dbReference type="InterPro" id="IPR021136">
    <property type="entry name" value="Flagellar_hook_control-like_C"/>
</dbReference>
<dbReference type="PATRIC" id="fig|1002809.3.peg.3018"/>
<dbReference type="KEGG" id="siv:SSIL_2991"/>
<sequence>MNIAMLQTVKMPKQEFQPNIVKSEKPDSKAFGSVFNSMITKSSAPTAKQPEMTEPPLAESISGILEEDSLESLLEQLGVEMDETGLFALVGEESTPIALDELMTLDNLTELLGITKAELSQIIEQLLGDAKQEITDVWSLIEQAPNILNEVLAAVQKPEQNNVQPKELQQIVRILKLAQLAGSKVDTAYQQEIQLDSLKNALLGLADEARKIDDKNQSAPNISDVKQSKTQNIQIQSHQMLKEPTQIQSHQEGKESKQNQLQQVVEDSTQDKFQQLVQKSTSQNTQNQSQQNQQTTLKVETDTLSAGHLQQQVTQTKIATVTLPAEKPAQTDVLIKEIQNLINRSQLSGQPGNMKLFLKLFPENLGQIRIELVQKDGIMTARLLATTALGKELLENNINQLKAGFVAQNIQMERIDVAQSLQDADRNTRDQNFFNNFFRQKDEEEQENNEDALDEESLSFKDLLSEEVE</sequence>
<dbReference type="InterPro" id="IPR038610">
    <property type="entry name" value="FliK-like_C_sf"/>
</dbReference>
<keyword evidence="3" id="KW-0966">Cell projection</keyword>
<dbReference type="AlphaFoldDB" id="F2F2W6"/>
<feature type="region of interest" description="Disordered" evidence="1">
    <location>
        <begin position="440"/>
        <end position="469"/>
    </location>
</feature>
<reference evidence="4" key="1">
    <citation type="submission" date="2011-04" db="EMBL/GenBank/DDBJ databases">
        <title>Genome sequence of Solibacillus silvestris StLB046.</title>
        <authorList>
            <person name="Morohoshi T."/>
            <person name="Someya N."/>
            <person name="Ikeda T."/>
        </authorList>
    </citation>
    <scope>NUCLEOTIDE SEQUENCE [LARGE SCALE GENOMIC DNA]</scope>
    <source>
        <strain evidence="4">StLB046</strain>
    </source>
</reference>
<dbReference type="HOGENOM" id="CLU_653466_0_0_9"/>
<dbReference type="RefSeq" id="WP_014824487.1">
    <property type="nucleotide sequence ID" value="NC_018065.1"/>
</dbReference>
<keyword evidence="3" id="KW-0969">Cilium</keyword>
<name>F2F2W6_SOLSS</name>
<dbReference type="CDD" id="cd17470">
    <property type="entry name" value="T3SS_Flik_C"/>
    <property type="match status" value="1"/>
</dbReference>
<dbReference type="Gene3D" id="3.30.750.140">
    <property type="match status" value="1"/>
</dbReference>
<protein>
    <submittedName>
        <fullName evidence="3">Flagellar hook-length control protein</fullName>
    </submittedName>
</protein>
<dbReference type="Pfam" id="PF02120">
    <property type="entry name" value="Flg_hook"/>
    <property type="match status" value="1"/>
</dbReference>
<dbReference type="eggNOG" id="COG3144">
    <property type="taxonomic scope" value="Bacteria"/>
</dbReference>
<feature type="region of interest" description="Disordered" evidence="1">
    <location>
        <begin position="239"/>
        <end position="296"/>
    </location>
</feature>
<feature type="compositionally biased region" description="Polar residues" evidence="1">
    <location>
        <begin position="239"/>
        <end position="250"/>
    </location>
</feature>
<gene>
    <name evidence="3" type="ordered locus">SSIL_2991</name>
</gene>
<keyword evidence="4" id="KW-1185">Reference proteome</keyword>
<evidence type="ECO:0000313" key="4">
    <source>
        <dbReference type="Proteomes" id="UP000006691"/>
    </source>
</evidence>
<proteinExistence type="predicted"/>
<dbReference type="STRING" id="1002809.SSIL_2991"/>
<feature type="compositionally biased region" description="Acidic residues" evidence="1">
    <location>
        <begin position="443"/>
        <end position="457"/>
    </location>
</feature>
<accession>F2F2W6</accession>
<evidence type="ECO:0000256" key="1">
    <source>
        <dbReference type="SAM" id="MobiDB-lite"/>
    </source>
</evidence>
<dbReference type="EMBL" id="AP012157">
    <property type="protein sequence ID" value="BAK17414.1"/>
    <property type="molecule type" value="Genomic_DNA"/>
</dbReference>